<dbReference type="SUPFAM" id="SSF53244">
    <property type="entry name" value="MurD-like peptide ligases, peptide-binding domain"/>
    <property type="match status" value="1"/>
</dbReference>
<gene>
    <name evidence="7" type="primary">murE</name>
    <name evidence="12" type="ORF">CRV11_01785</name>
</gene>
<dbReference type="InterPro" id="IPR035911">
    <property type="entry name" value="MurE/MurF_N"/>
</dbReference>
<accession>A0A2P5SYA4</accession>
<comment type="similarity">
    <text evidence="1 7">Belongs to the MurCDEF family. MurE subfamily.</text>
</comment>
<dbReference type="GO" id="GO:0051301">
    <property type="term" value="P:cell division"/>
    <property type="evidence" value="ECO:0007669"/>
    <property type="project" value="UniProtKB-KW"/>
</dbReference>
<dbReference type="Pfam" id="PF01225">
    <property type="entry name" value="Mur_ligase"/>
    <property type="match status" value="1"/>
</dbReference>
<feature type="binding site" evidence="7">
    <location>
        <position position="467"/>
    </location>
    <ligand>
        <name>meso-2,6-diaminopimelate</name>
        <dbReference type="ChEBI" id="CHEBI:57791"/>
    </ligand>
</feature>
<feature type="binding site" evidence="7">
    <location>
        <begin position="155"/>
        <end position="156"/>
    </location>
    <ligand>
        <name>UDP-N-acetyl-alpha-D-muramoyl-L-alanyl-D-glutamate</name>
        <dbReference type="ChEBI" id="CHEBI:83900"/>
    </ligand>
</feature>
<dbReference type="Gene3D" id="3.40.1190.10">
    <property type="entry name" value="Mur-like, catalytic domain"/>
    <property type="match status" value="1"/>
</dbReference>
<evidence type="ECO:0000259" key="11">
    <source>
        <dbReference type="Pfam" id="PF08245"/>
    </source>
</evidence>
<dbReference type="Pfam" id="PF02875">
    <property type="entry name" value="Mur_ligase_C"/>
    <property type="match status" value="1"/>
</dbReference>
<comment type="caution">
    <text evidence="7">Lacks conserved residue(s) required for the propagation of feature annotation.</text>
</comment>
<dbReference type="InterPro" id="IPR005761">
    <property type="entry name" value="UDP-N-AcMur-Glu-dNH2Pim_ligase"/>
</dbReference>
<feature type="binding site" evidence="7">
    <location>
        <begin position="113"/>
        <end position="119"/>
    </location>
    <ligand>
        <name>ATP</name>
        <dbReference type="ChEBI" id="CHEBI:30616"/>
    </ligand>
</feature>
<organism evidence="12 13">
    <name type="scientific">Candidatus Pantoea edessiphila</name>
    <dbReference type="NCBI Taxonomy" id="2044610"/>
    <lineage>
        <taxon>Bacteria</taxon>
        <taxon>Pseudomonadati</taxon>
        <taxon>Pseudomonadota</taxon>
        <taxon>Gammaproteobacteria</taxon>
        <taxon>Enterobacterales</taxon>
        <taxon>Erwiniaceae</taxon>
        <taxon>Pantoea</taxon>
    </lineage>
</organism>
<feature type="binding site" evidence="7">
    <location>
        <position position="154"/>
    </location>
    <ligand>
        <name>UDP-N-acetyl-alpha-D-muramoyl-L-alanyl-D-glutamate</name>
        <dbReference type="ChEBI" id="CHEBI:83900"/>
    </ligand>
</feature>
<dbReference type="UniPathway" id="UPA00219"/>
<evidence type="ECO:0000256" key="1">
    <source>
        <dbReference type="ARBA" id="ARBA00005898"/>
    </source>
</evidence>
<feature type="binding site" evidence="7">
    <location>
        <position position="463"/>
    </location>
    <ligand>
        <name>meso-2,6-diaminopimelate</name>
        <dbReference type="ChEBI" id="CHEBI:57791"/>
    </ligand>
</feature>
<feature type="short sequence motif" description="Meso-diaminopimelate recognition motif" evidence="7">
    <location>
        <begin position="412"/>
        <end position="415"/>
    </location>
</feature>
<dbReference type="EC" id="6.3.2.13" evidence="7"/>
<protein>
    <recommendedName>
        <fullName evidence="7">UDP-N-acetylmuramoyl-L-alanyl-D-glutamate--2,6-diaminopimelate ligase</fullName>
        <ecNumber evidence="7">6.3.2.13</ecNumber>
    </recommendedName>
    <alternativeName>
        <fullName evidence="7">Meso-A2pm-adding enzyme</fullName>
    </alternativeName>
    <alternativeName>
        <fullName evidence="7">Meso-diaminopimelate-adding enzyme</fullName>
    </alternativeName>
    <alternativeName>
        <fullName evidence="7">UDP-MurNAc-L-Ala-D-Glu:meso-diaminopimelate ligase</fullName>
    </alternativeName>
    <alternativeName>
        <fullName evidence="7">UDP-MurNAc-tripeptide synthetase</fullName>
    </alternativeName>
    <alternativeName>
        <fullName evidence="7">UDP-N-acetylmuramyl-tripeptide synthetase</fullName>
    </alternativeName>
</protein>
<dbReference type="HAMAP" id="MF_00208">
    <property type="entry name" value="MurE"/>
    <property type="match status" value="1"/>
</dbReference>
<dbReference type="GO" id="GO:0005524">
    <property type="term" value="F:ATP binding"/>
    <property type="evidence" value="ECO:0007669"/>
    <property type="project" value="UniProtKB-UniRule"/>
</dbReference>
<evidence type="ECO:0000256" key="4">
    <source>
        <dbReference type="ARBA" id="ARBA00022984"/>
    </source>
</evidence>
<name>A0A2P5SYA4_9GAMM</name>
<evidence type="ECO:0000313" key="12">
    <source>
        <dbReference type="EMBL" id="PPI87319.1"/>
    </source>
</evidence>
<dbReference type="Pfam" id="PF08245">
    <property type="entry name" value="Mur_ligase_M"/>
    <property type="match status" value="1"/>
</dbReference>
<feature type="domain" description="Mur ligase N-terminal catalytic" evidence="9">
    <location>
        <begin position="22"/>
        <end position="67"/>
    </location>
</feature>
<keyword evidence="4 7" id="KW-0573">Peptidoglycan synthesis</keyword>
<dbReference type="NCBIfam" id="NF001126">
    <property type="entry name" value="PRK00139.1-4"/>
    <property type="match status" value="1"/>
</dbReference>
<keyword evidence="3 7" id="KW-0133">Cell shape</keyword>
<proteinExistence type="inferred from homology"/>
<keyword evidence="7" id="KW-0547">Nucleotide-binding</keyword>
<reference evidence="12 13" key="1">
    <citation type="journal article" date="2018" name="Genome Biol. Evol.">
        <title>Cladogenesis and Genomic Streamlining in Extracellular Endosymbionts of Tropical Stink Bugs.</title>
        <authorList>
            <person name="Otero-Bravo A."/>
            <person name="Goffredi S."/>
            <person name="Sabree Z.L."/>
        </authorList>
    </citation>
    <scope>NUCLEOTIDE SEQUENCE [LARGE SCALE GENOMIC DNA]</scope>
    <source>
        <strain evidence="12 13">SoET</strain>
    </source>
</reference>
<dbReference type="InterPro" id="IPR013221">
    <property type="entry name" value="Mur_ligase_cen"/>
</dbReference>
<evidence type="ECO:0000256" key="2">
    <source>
        <dbReference type="ARBA" id="ARBA00022618"/>
    </source>
</evidence>
<evidence type="ECO:0000259" key="9">
    <source>
        <dbReference type="Pfam" id="PF01225"/>
    </source>
</evidence>
<dbReference type="PANTHER" id="PTHR23135">
    <property type="entry name" value="MUR LIGASE FAMILY MEMBER"/>
    <property type="match status" value="1"/>
</dbReference>
<dbReference type="GO" id="GO:0000287">
    <property type="term" value="F:magnesium ion binding"/>
    <property type="evidence" value="ECO:0007669"/>
    <property type="project" value="UniProtKB-UniRule"/>
</dbReference>
<dbReference type="InterPro" id="IPR036565">
    <property type="entry name" value="Mur-like_cat_sf"/>
</dbReference>
<evidence type="ECO:0000259" key="10">
    <source>
        <dbReference type="Pfam" id="PF02875"/>
    </source>
</evidence>
<feature type="binding site" evidence="7">
    <location>
        <begin position="412"/>
        <end position="415"/>
    </location>
    <ligand>
        <name>meso-2,6-diaminopimelate</name>
        <dbReference type="ChEBI" id="CHEBI:57791"/>
    </ligand>
</feature>
<dbReference type="AlphaFoldDB" id="A0A2P5SYA4"/>
<dbReference type="Gene3D" id="3.40.1390.10">
    <property type="entry name" value="MurE/MurF, N-terminal domain"/>
    <property type="match status" value="1"/>
</dbReference>
<dbReference type="GO" id="GO:0071555">
    <property type="term" value="P:cell wall organization"/>
    <property type="evidence" value="ECO:0007669"/>
    <property type="project" value="UniProtKB-KW"/>
</dbReference>
<feature type="domain" description="Mur ligase C-terminal" evidence="10">
    <location>
        <begin position="339"/>
        <end position="465"/>
    </location>
</feature>
<keyword evidence="7" id="KW-0963">Cytoplasm</keyword>
<dbReference type="SUPFAM" id="SSF63418">
    <property type="entry name" value="MurE/MurF N-terminal domain"/>
    <property type="match status" value="1"/>
</dbReference>
<comment type="catalytic activity">
    <reaction evidence="7">
        <text>UDP-N-acetyl-alpha-D-muramoyl-L-alanyl-D-glutamate + meso-2,6-diaminopimelate + ATP = UDP-N-acetyl-alpha-D-muramoyl-L-alanyl-gamma-D-glutamyl-meso-2,6-diaminopimelate + ADP + phosphate + H(+)</text>
        <dbReference type="Rhea" id="RHEA:23676"/>
        <dbReference type="ChEBI" id="CHEBI:15378"/>
        <dbReference type="ChEBI" id="CHEBI:30616"/>
        <dbReference type="ChEBI" id="CHEBI:43474"/>
        <dbReference type="ChEBI" id="CHEBI:57791"/>
        <dbReference type="ChEBI" id="CHEBI:83900"/>
        <dbReference type="ChEBI" id="CHEBI:83905"/>
        <dbReference type="ChEBI" id="CHEBI:456216"/>
        <dbReference type="EC" id="6.3.2.13"/>
    </reaction>
</comment>
<dbReference type="InterPro" id="IPR004101">
    <property type="entry name" value="Mur_ligase_C"/>
</dbReference>
<feature type="binding site" evidence="7">
    <location>
        <position position="27"/>
    </location>
    <ligand>
        <name>UDP-N-acetyl-alpha-D-muramoyl-L-alanyl-D-glutamate</name>
        <dbReference type="ChEBI" id="CHEBI:83900"/>
    </ligand>
</feature>
<dbReference type="InterPro" id="IPR036615">
    <property type="entry name" value="Mur_ligase_C_dom_sf"/>
</dbReference>
<dbReference type="GO" id="GO:0009252">
    <property type="term" value="P:peptidoglycan biosynthetic process"/>
    <property type="evidence" value="ECO:0007669"/>
    <property type="project" value="UniProtKB-UniRule"/>
</dbReference>
<keyword evidence="7 12" id="KW-0436">Ligase</keyword>
<dbReference type="InterPro" id="IPR000713">
    <property type="entry name" value="Mur_ligase_N"/>
</dbReference>
<comment type="subcellular location">
    <subcellularLocation>
        <location evidence="7 8">Cytoplasm</location>
    </subcellularLocation>
</comment>
<comment type="caution">
    <text evidence="12">The sequence shown here is derived from an EMBL/GenBank/DDBJ whole genome shotgun (WGS) entry which is preliminary data.</text>
</comment>
<keyword evidence="7" id="KW-0067">ATP-binding</keyword>
<dbReference type="Gene3D" id="3.90.190.20">
    <property type="entry name" value="Mur ligase, C-terminal domain"/>
    <property type="match status" value="1"/>
</dbReference>
<dbReference type="SUPFAM" id="SSF53623">
    <property type="entry name" value="MurD-like peptide ligases, catalytic domain"/>
    <property type="match status" value="1"/>
</dbReference>
<sequence length="491" mass="54878">MNNLSDLLNKWIAYIPNCFFNQIQIDSRKIKKGDLFVAVLGCFVDGRNFISEAIRNGAVAVLAESYDRSNGKIDNYSGIPIIYLSELNKKLSTLGRIYYENPGKKQKIIGVTGTNGKTTVTNLLSQWVKLLGEKSAIMGTMGYGLVGNLNKTYNTTESAINVQKILYLLDKENVNFTAMEISSHALTQHRIADVVFSAGVFTNLTHDHLDYHQNMKNYTAAKQSFFLKHKLEQIIINADDKIGYQWLLDFPNAVAVSINNNLLIKIISKRWIQATKINFNKHALSIDFSSSWGLGKINSSLIGNFNISNLLLALSTLLSLDYPLKDLLQVSSKLKPIKGRMEILSKKGKPKVIIDYAHTPEALKQALISSRIYCIGKLWCLFGCGGDRDKSKRALMASIAEKFADITVVTADNPRKEDQNKITQDILSGFSDLSSVNVINDRSQAISESIMQAKNDDLILVAGKGHEEYQIIGDRYFEHSDHKTILSLLEI</sequence>
<dbReference type="NCBIfam" id="TIGR01085">
    <property type="entry name" value="murE"/>
    <property type="match status" value="1"/>
</dbReference>
<keyword evidence="6 7" id="KW-0961">Cell wall biogenesis/degradation</keyword>
<keyword evidence="5 7" id="KW-0131">Cell cycle</keyword>
<evidence type="ECO:0000256" key="8">
    <source>
        <dbReference type="RuleBase" id="RU004135"/>
    </source>
</evidence>
<dbReference type="Proteomes" id="UP000296034">
    <property type="component" value="Unassembled WGS sequence"/>
</dbReference>
<feature type="binding site" evidence="7">
    <location>
        <position position="182"/>
    </location>
    <ligand>
        <name>UDP-N-acetyl-alpha-D-muramoyl-L-alanyl-D-glutamate</name>
        <dbReference type="ChEBI" id="CHEBI:83900"/>
    </ligand>
</feature>
<evidence type="ECO:0000313" key="13">
    <source>
        <dbReference type="Proteomes" id="UP000296034"/>
    </source>
</evidence>
<dbReference type="GO" id="GO:0008765">
    <property type="term" value="F:UDP-N-acetylmuramoylalanyl-D-glutamate-2,6-diaminopimelate ligase activity"/>
    <property type="evidence" value="ECO:0007669"/>
    <property type="project" value="UniProtKB-UniRule"/>
</dbReference>
<dbReference type="EMBL" id="PDKS01000002">
    <property type="protein sequence ID" value="PPI87319.1"/>
    <property type="molecule type" value="Genomic_DNA"/>
</dbReference>
<keyword evidence="2 7" id="KW-0132">Cell division</keyword>
<evidence type="ECO:0000256" key="3">
    <source>
        <dbReference type="ARBA" id="ARBA00022960"/>
    </source>
</evidence>
<evidence type="ECO:0000256" key="6">
    <source>
        <dbReference type="ARBA" id="ARBA00023316"/>
    </source>
</evidence>
<evidence type="ECO:0000256" key="7">
    <source>
        <dbReference type="HAMAP-Rule" id="MF_00208"/>
    </source>
</evidence>
<dbReference type="GO" id="GO:0008360">
    <property type="term" value="P:regulation of cell shape"/>
    <property type="evidence" value="ECO:0007669"/>
    <property type="project" value="UniProtKB-KW"/>
</dbReference>
<feature type="modified residue" description="N6-carboxylysine" evidence="7">
    <location>
        <position position="222"/>
    </location>
</feature>
<feature type="binding site" evidence="7">
    <location>
        <position position="388"/>
    </location>
    <ligand>
        <name>meso-2,6-diaminopimelate</name>
        <dbReference type="ChEBI" id="CHEBI:57791"/>
    </ligand>
</feature>
<feature type="binding site" evidence="7">
    <location>
        <position position="188"/>
    </location>
    <ligand>
        <name>UDP-N-acetyl-alpha-D-muramoyl-L-alanyl-D-glutamate</name>
        <dbReference type="ChEBI" id="CHEBI:83900"/>
    </ligand>
</feature>
<comment type="pathway">
    <text evidence="7 8">Cell wall biogenesis; peptidoglycan biosynthesis.</text>
</comment>
<comment type="cofactor">
    <cofactor evidence="7">
        <name>Mg(2+)</name>
        <dbReference type="ChEBI" id="CHEBI:18420"/>
    </cofactor>
</comment>
<dbReference type="OrthoDB" id="9800958at2"/>
<dbReference type="PANTHER" id="PTHR23135:SF4">
    <property type="entry name" value="UDP-N-ACETYLMURAMOYL-L-ALANYL-D-GLUTAMATE--2,6-DIAMINOPIMELATE LIGASE MURE HOMOLOG, CHLOROPLASTIC"/>
    <property type="match status" value="1"/>
</dbReference>
<evidence type="ECO:0000256" key="5">
    <source>
        <dbReference type="ARBA" id="ARBA00023306"/>
    </source>
</evidence>
<feature type="binding site" evidence="7">
    <location>
        <position position="190"/>
    </location>
    <ligand>
        <name>UDP-N-acetyl-alpha-D-muramoyl-L-alanyl-D-glutamate</name>
        <dbReference type="ChEBI" id="CHEBI:83900"/>
    </ligand>
</feature>
<comment type="PTM">
    <text evidence="7">Carboxylation is probably crucial for Mg(2+) binding and, consequently, for the gamma-phosphate positioning of ATP.</text>
</comment>
<feature type="domain" description="Mur ligase central" evidence="11">
    <location>
        <begin position="111"/>
        <end position="315"/>
    </location>
</feature>
<comment type="function">
    <text evidence="7">Catalyzes the addition of meso-diaminopimelic acid to the nucleotide precursor UDP-N-acetylmuramoyl-L-alanyl-D-glutamate (UMAG) in the biosynthesis of bacterial cell-wall peptidoglycan.</text>
</comment>
<dbReference type="GO" id="GO:0005737">
    <property type="term" value="C:cytoplasm"/>
    <property type="evidence" value="ECO:0007669"/>
    <property type="project" value="UniProtKB-SubCell"/>
</dbReference>
<dbReference type="NCBIfam" id="NF001123">
    <property type="entry name" value="PRK00139.1-1"/>
    <property type="match status" value="1"/>
</dbReference>
<keyword evidence="7" id="KW-0460">Magnesium</keyword>